<organism evidence="3 4">
    <name type="scientific">Aquimarina algiphila</name>
    <dbReference type="NCBI Taxonomy" id="2047982"/>
    <lineage>
        <taxon>Bacteria</taxon>
        <taxon>Pseudomonadati</taxon>
        <taxon>Bacteroidota</taxon>
        <taxon>Flavobacteriia</taxon>
        <taxon>Flavobacteriales</taxon>
        <taxon>Flavobacteriaceae</taxon>
        <taxon>Aquimarina</taxon>
    </lineage>
</organism>
<protein>
    <submittedName>
        <fullName evidence="3">Uncharacterized protein</fullName>
    </submittedName>
</protein>
<reference evidence="3 4" key="1">
    <citation type="submission" date="2019-07" db="EMBL/GenBank/DDBJ databases">
        <title>The draft genome sequence of Aquimarina algiphila M91.</title>
        <authorList>
            <person name="Meng X."/>
        </authorList>
    </citation>
    <scope>NUCLEOTIDE SEQUENCE [LARGE SCALE GENOMIC DNA]</scope>
    <source>
        <strain evidence="3 4">M91</strain>
    </source>
</reference>
<feature type="region of interest" description="Disordered" evidence="2">
    <location>
        <begin position="64"/>
        <end position="103"/>
    </location>
</feature>
<keyword evidence="1" id="KW-0175">Coiled coil</keyword>
<accession>A0A554VB70</accession>
<evidence type="ECO:0000256" key="2">
    <source>
        <dbReference type="SAM" id="MobiDB-lite"/>
    </source>
</evidence>
<dbReference type="AlphaFoldDB" id="A0A554VB70"/>
<dbReference type="RefSeq" id="WP_143918907.1">
    <property type="nucleotide sequence ID" value="NZ_CANMIK010000095.1"/>
</dbReference>
<feature type="compositionally biased region" description="Basic and acidic residues" evidence="2">
    <location>
        <begin position="71"/>
        <end position="93"/>
    </location>
</feature>
<feature type="coiled-coil region" evidence="1">
    <location>
        <begin position="5"/>
        <end position="39"/>
    </location>
</feature>
<gene>
    <name evidence="3" type="ORF">FOF46_28745</name>
</gene>
<comment type="caution">
    <text evidence="3">The sequence shown here is derived from an EMBL/GenBank/DDBJ whole genome shotgun (WGS) entry which is preliminary data.</text>
</comment>
<dbReference type="EMBL" id="VLNR01000101">
    <property type="protein sequence ID" value="TSE03690.1"/>
    <property type="molecule type" value="Genomic_DNA"/>
</dbReference>
<dbReference type="Proteomes" id="UP000318833">
    <property type="component" value="Unassembled WGS sequence"/>
</dbReference>
<proteinExistence type="predicted"/>
<evidence type="ECO:0000313" key="3">
    <source>
        <dbReference type="EMBL" id="TSE03690.1"/>
    </source>
</evidence>
<name>A0A554VB70_9FLAO</name>
<evidence type="ECO:0000256" key="1">
    <source>
        <dbReference type="SAM" id="Coils"/>
    </source>
</evidence>
<evidence type="ECO:0000313" key="4">
    <source>
        <dbReference type="Proteomes" id="UP000318833"/>
    </source>
</evidence>
<sequence length="548" mass="63423">MITSQDILNLNLKKVEEKSIKLKERIEAWITEYNQAKDKALFEKTSLQSRQKLYDMVSKYAPEAIKKTPSPKKEKQKEQTPKPKTIPKSEKKSKGQSKSTQPKGKLQRVVLLVIGDFKGLLKEAEELEIREDDIVIVMEMTGQLEKAIEEGNKEEVERLLDKFLLDYLQWELKMRNSTKNKEQEFGKKTTRAVNKLLEELGYSSIIGKPEKEILETISLRELVKTLSLKFRDWAAFLEGKDKEIANDAMLDLILTLSKEDEKEFRSQVKEFIEEYQHAKRGISNAQIADEADKLVLFLEKLWHQEKEDQSAKKTKEKGSSTGKKTQTTLLTEQLVQHVIDKLIEIEKDLSGHDETIVSVTRFDLEEALEEESGTQFRKKVLKAAHSFKGFVDDIKNPSAREGSITVMNKILNALGEPLLTKTGKERKETEEQRNQRRLSELEAIEPDLERCRDIIREVGRIEKAAKEPKPALSPYDKLSNRLISFGNIVLERHAKNENVLERTKEKLLDILKNMTEEWGMRDKSEIEKIQKKIVMTYDNLIKKLEKNT</sequence>
<keyword evidence="4" id="KW-1185">Reference proteome</keyword>